<dbReference type="InterPro" id="IPR051681">
    <property type="entry name" value="Ser/Thr_Kinases-Pseudokinases"/>
</dbReference>
<feature type="compositionally biased region" description="Basic and acidic residues" evidence="1">
    <location>
        <begin position="93"/>
        <end position="116"/>
    </location>
</feature>
<dbReference type="PANTHER" id="PTHR44329">
    <property type="entry name" value="SERINE/THREONINE-PROTEIN KINASE TNNI3K-RELATED"/>
    <property type="match status" value="1"/>
</dbReference>
<evidence type="ECO:0000259" key="2">
    <source>
        <dbReference type="PROSITE" id="PS50011"/>
    </source>
</evidence>
<dbReference type="Proteomes" id="UP001295423">
    <property type="component" value="Unassembled WGS sequence"/>
</dbReference>
<comment type="caution">
    <text evidence="3">The sequence shown here is derived from an EMBL/GenBank/DDBJ whole genome shotgun (WGS) entry which is preliminary data.</text>
</comment>
<dbReference type="PANTHER" id="PTHR44329:SF214">
    <property type="entry name" value="PROTEIN KINASE DOMAIN-CONTAINING PROTEIN"/>
    <property type="match status" value="1"/>
</dbReference>
<dbReference type="Gene3D" id="1.10.510.10">
    <property type="entry name" value="Transferase(Phosphotransferase) domain 1"/>
    <property type="match status" value="1"/>
</dbReference>
<protein>
    <recommendedName>
        <fullName evidence="2">Protein kinase domain-containing protein</fullName>
    </recommendedName>
</protein>
<organism evidence="3 4">
    <name type="scientific">Cylindrotheca closterium</name>
    <dbReference type="NCBI Taxonomy" id="2856"/>
    <lineage>
        <taxon>Eukaryota</taxon>
        <taxon>Sar</taxon>
        <taxon>Stramenopiles</taxon>
        <taxon>Ochrophyta</taxon>
        <taxon>Bacillariophyta</taxon>
        <taxon>Bacillariophyceae</taxon>
        <taxon>Bacillariophycidae</taxon>
        <taxon>Bacillariales</taxon>
        <taxon>Bacillariaceae</taxon>
        <taxon>Cylindrotheca</taxon>
    </lineage>
</organism>
<keyword evidence="4" id="KW-1185">Reference proteome</keyword>
<proteinExistence type="predicted"/>
<dbReference type="GO" id="GO:0004674">
    <property type="term" value="F:protein serine/threonine kinase activity"/>
    <property type="evidence" value="ECO:0007669"/>
    <property type="project" value="TreeGrafter"/>
</dbReference>
<dbReference type="InterPro" id="IPR011009">
    <property type="entry name" value="Kinase-like_dom_sf"/>
</dbReference>
<evidence type="ECO:0000313" key="4">
    <source>
        <dbReference type="Proteomes" id="UP001295423"/>
    </source>
</evidence>
<sequence length="417" mass="47824">MSLSSSSSSFPTNESVQRHLLSFQHAVDDSISASLSRHNRNDSSFRQPRVLYIDPHFYTTIENNNHDAGDAEESSSSSKHEIQITKRTRAAKKHLENSRQYRKWQRDPLREGDCKPMKPWQETSFPSCNKMHEMEIQSQFQVLTNGGYNTVYKFSDMDGSTRIAKILKYARDYTDRNLDRVRRDSLIMERATASDFVLDTYSYCGFSQLIEYGEGGDLNYWIMAVYERLSQKQKLQIATQISQALADVHNLDGNNISSMTHGDLASKQFILVDGKFKLSDFNRGRFLRWDEKTNEPCPYTIGSNDGKFRSPEEYDYIPQTSAIDVWALGSVLVQLVTGEEAWDGYENEVAQSAIVAGKLPPFREKIKYPSDPINQVLVKAIGMCYVYEPKDRPKAGAVVEYLKNEVTRLGFEWNRID</sequence>
<dbReference type="EMBL" id="CAKOGP040002402">
    <property type="protein sequence ID" value="CAJ1968770.1"/>
    <property type="molecule type" value="Genomic_DNA"/>
</dbReference>
<feature type="region of interest" description="Disordered" evidence="1">
    <location>
        <begin position="63"/>
        <end position="116"/>
    </location>
</feature>
<dbReference type="AlphaFoldDB" id="A0AAD2GBG5"/>
<feature type="domain" description="Protein kinase" evidence="2">
    <location>
        <begin position="137"/>
        <end position="407"/>
    </location>
</feature>
<dbReference type="SUPFAM" id="SSF56112">
    <property type="entry name" value="Protein kinase-like (PK-like)"/>
    <property type="match status" value="1"/>
</dbReference>
<name>A0AAD2GBG5_9STRA</name>
<dbReference type="SMART" id="SM00220">
    <property type="entry name" value="S_TKc"/>
    <property type="match status" value="1"/>
</dbReference>
<dbReference type="Pfam" id="PF00069">
    <property type="entry name" value="Pkinase"/>
    <property type="match status" value="1"/>
</dbReference>
<evidence type="ECO:0000313" key="3">
    <source>
        <dbReference type="EMBL" id="CAJ1968770.1"/>
    </source>
</evidence>
<accession>A0AAD2GBG5</accession>
<reference evidence="3" key="1">
    <citation type="submission" date="2023-08" db="EMBL/GenBank/DDBJ databases">
        <authorList>
            <person name="Audoor S."/>
            <person name="Bilcke G."/>
        </authorList>
    </citation>
    <scope>NUCLEOTIDE SEQUENCE</scope>
</reference>
<gene>
    <name evidence="3" type="ORF">CYCCA115_LOCUS23394</name>
</gene>
<evidence type="ECO:0000256" key="1">
    <source>
        <dbReference type="SAM" id="MobiDB-lite"/>
    </source>
</evidence>
<dbReference type="GO" id="GO:0005524">
    <property type="term" value="F:ATP binding"/>
    <property type="evidence" value="ECO:0007669"/>
    <property type="project" value="InterPro"/>
</dbReference>
<dbReference type="InterPro" id="IPR000719">
    <property type="entry name" value="Prot_kinase_dom"/>
</dbReference>
<dbReference type="PROSITE" id="PS50011">
    <property type="entry name" value="PROTEIN_KINASE_DOM"/>
    <property type="match status" value="1"/>
</dbReference>